<protein>
    <submittedName>
        <fullName evidence="2">Uncharacterized protein</fullName>
    </submittedName>
</protein>
<feature type="compositionally biased region" description="Low complexity" evidence="1">
    <location>
        <begin position="408"/>
        <end position="424"/>
    </location>
</feature>
<evidence type="ECO:0000313" key="3">
    <source>
        <dbReference type="Proteomes" id="UP000515908"/>
    </source>
</evidence>
<name>A0A7G2BZG1_9TRYP</name>
<organism evidence="2 3">
    <name type="scientific">Angomonas deanei</name>
    <dbReference type="NCBI Taxonomy" id="59799"/>
    <lineage>
        <taxon>Eukaryota</taxon>
        <taxon>Discoba</taxon>
        <taxon>Euglenozoa</taxon>
        <taxon>Kinetoplastea</taxon>
        <taxon>Metakinetoplastina</taxon>
        <taxon>Trypanosomatida</taxon>
        <taxon>Trypanosomatidae</taxon>
        <taxon>Strigomonadinae</taxon>
        <taxon>Angomonas</taxon>
    </lineage>
</organism>
<evidence type="ECO:0000256" key="1">
    <source>
        <dbReference type="SAM" id="MobiDB-lite"/>
    </source>
</evidence>
<keyword evidence="3" id="KW-1185">Reference proteome</keyword>
<dbReference type="Proteomes" id="UP000515908">
    <property type="component" value="Chromosome 01"/>
</dbReference>
<evidence type="ECO:0000313" key="2">
    <source>
        <dbReference type="EMBL" id="CAD2212675.1"/>
    </source>
</evidence>
<feature type="compositionally biased region" description="Polar residues" evidence="1">
    <location>
        <begin position="438"/>
        <end position="450"/>
    </location>
</feature>
<feature type="compositionally biased region" description="Low complexity" evidence="1">
    <location>
        <begin position="495"/>
        <end position="506"/>
    </location>
</feature>
<feature type="compositionally biased region" description="Basic and acidic residues" evidence="1">
    <location>
        <begin position="255"/>
        <end position="282"/>
    </location>
</feature>
<feature type="compositionally biased region" description="Basic and acidic residues" evidence="1">
    <location>
        <begin position="203"/>
        <end position="235"/>
    </location>
</feature>
<proteinExistence type="predicted"/>
<feature type="region of interest" description="Disordered" evidence="1">
    <location>
        <begin position="626"/>
        <end position="676"/>
    </location>
</feature>
<dbReference type="AlphaFoldDB" id="A0A7G2BZG1"/>
<feature type="region of interest" description="Disordered" evidence="1">
    <location>
        <begin position="199"/>
        <end position="516"/>
    </location>
</feature>
<accession>A0A7G2BZG1</accession>
<feature type="compositionally biased region" description="Polar residues" evidence="1">
    <location>
        <begin position="644"/>
        <end position="660"/>
    </location>
</feature>
<feature type="compositionally biased region" description="Basic and acidic residues" evidence="1">
    <location>
        <begin position="376"/>
        <end position="392"/>
    </location>
</feature>
<feature type="compositionally biased region" description="Basic and acidic residues" evidence="1">
    <location>
        <begin position="328"/>
        <end position="342"/>
    </location>
</feature>
<reference evidence="2 3" key="1">
    <citation type="submission" date="2020-08" db="EMBL/GenBank/DDBJ databases">
        <authorList>
            <person name="Newling K."/>
            <person name="Davey J."/>
            <person name="Forrester S."/>
        </authorList>
    </citation>
    <scope>NUCLEOTIDE SEQUENCE [LARGE SCALE GENOMIC DNA]</scope>
    <source>
        <strain evidence="3">Crithidia deanei Carvalho (ATCC PRA-265)</strain>
    </source>
</reference>
<dbReference type="VEuPathDB" id="TriTrypDB:ADEAN_000008700"/>
<sequence length="676" mass="74862">MDQSMMEALGYGYTLVTTTYLTSLVKDLKSNDTLMPTEFPSPLPPTPASLALRNTHYRRPVQTFYSASEFLSVGSPASSSVFTGFRFLMLDPAIASIYEGIIQSFKGTVEVVKNASEVKTSGDKHTVVLLSESDFNTVSDIVLCNMADAHKASDIVQSYISLYKKQYCLIPEENVHLALYRDDPKEIYEKTNACYLQSSETVVEEKEAPKPSPEKKSNLPERKSTEVRKHERTEPADAPTPEPVNAAPKETSAVEPRRSSSHEVKVTPAAAKEDSGKAEPPKSRLPAKSRLAPRIPAGQEPLETPNNLNDYYNNLDEKSPSVSDDEVEAPRGSRDHVDEKRPVVVHAAEQVKGSPRQRVDAVKVSSEARNNRRASVSKEPEIQHHVDPEKQGSQKRAKRQIIRRESVSVRGSASVTRRASASVSYQRQDSLRSKETPLRTTTPRVSNSVPRNRPGTGGHPAAPTSTRNRSPKARPFSPNKDDEKPHTSARRRRSSSTSASPSTSMTNPGQIPGLRANSLSTAEGAAADAALGQKCVEFTRSFLDNFMTDVEKKTRMIVRQTFVDSSSQRFLEEGIQDLHQFLQQMTQTEQEIPPLYSSEETRRNCYDVRQKATYILRKIKGTYDSVKTKPPPSLLKARDALSARPTSPKKNNRYASLSSESARRSGGNKESSSEAK</sequence>
<gene>
    <name evidence="2" type="ORF">ADEAN_000008700</name>
</gene>
<dbReference type="EMBL" id="LR877145">
    <property type="protein sequence ID" value="CAD2212675.1"/>
    <property type="molecule type" value="Genomic_DNA"/>
</dbReference>